<accession>A0A2N3QIX3</accession>
<evidence type="ECO:0000313" key="2">
    <source>
        <dbReference type="EMBL" id="PKU91418.1"/>
    </source>
</evidence>
<evidence type="ECO:0000256" key="1">
    <source>
        <dbReference type="SAM" id="Phobius"/>
    </source>
</evidence>
<comment type="caution">
    <text evidence="2">The sequence shown here is derived from an EMBL/GenBank/DDBJ whole genome shotgun (WGS) entry which is preliminary data.</text>
</comment>
<feature type="transmembrane region" description="Helical" evidence="1">
    <location>
        <begin position="12"/>
        <end position="30"/>
    </location>
</feature>
<dbReference type="Pfam" id="PF13346">
    <property type="entry name" value="ABC2_membrane_5"/>
    <property type="match status" value="1"/>
</dbReference>
<keyword evidence="1" id="KW-1133">Transmembrane helix</keyword>
<reference evidence="2 3" key="1">
    <citation type="submission" date="2017-10" db="EMBL/GenBank/DDBJ databases">
        <title>Bifidobacterium genomics.</title>
        <authorList>
            <person name="Lugli G.A."/>
            <person name="Milani C."/>
            <person name="Mancabelli L."/>
        </authorList>
    </citation>
    <scope>NUCLEOTIDE SEQUENCE [LARGE SCALE GENOMIC DNA]</scope>
    <source>
        <strain evidence="2 3">1524B</strain>
    </source>
</reference>
<dbReference type="RefSeq" id="WP_101429543.1">
    <property type="nucleotide sequence ID" value="NZ_PCGZ01000003.1"/>
</dbReference>
<feature type="transmembrane region" description="Helical" evidence="1">
    <location>
        <begin position="176"/>
        <end position="202"/>
    </location>
</feature>
<organism evidence="2 3">
    <name type="scientific">Bifidobacterium pseudolongum subsp. globosum</name>
    <dbReference type="NCBI Taxonomy" id="1690"/>
    <lineage>
        <taxon>Bacteria</taxon>
        <taxon>Bacillati</taxon>
        <taxon>Actinomycetota</taxon>
        <taxon>Actinomycetes</taxon>
        <taxon>Bifidobacteriales</taxon>
        <taxon>Bifidobacteriaceae</taxon>
        <taxon>Bifidobacterium</taxon>
    </lineage>
</organism>
<gene>
    <name evidence="2" type="ORF">CQR46_0505</name>
</gene>
<feature type="transmembrane region" description="Helical" evidence="1">
    <location>
        <begin position="81"/>
        <end position="101"/>
    </location>
</feature>
<proteinExistence type="predicted"/>
<keyword evidence="1" id="KW-0812">Transmembrane</keyword>
<dbReference type="AlphaFoldDB" id="A0A2N3QIX3"/>
<feature type="transmembrane region" description="Helical" evidence="1">
    <location>
        <begin position="107"/>
        <end position="129"/>
    </location>
</feature>
<sequence length="207" mass="21951">MKGLVERDMIAMGKNRLFLIVMLALCVFYTVSDMYITGVLLMPMLFSTACGAMVRNDLSAPVRRTLFAMPFSAGEYIAEKYLIATVPACLLAVVLQALSAVVHRQSFAQSAVVVVFAVLFTALSASIEIPVNIIFRDRAQLARICVLAVALGIVALAIFVGVGADGVPAAIAAMPLWVWYGGAITCTVAVLASSVAVSLHALRVAQL</sequence>
<name>A0A2N3QIX3_9BIFI</name>
<dbReference type="EMBL" id="PCGZ01000003">
    <property type="protein sequence ID" value="PKU91418.1"/>
    <property type="molecule type" value="Genomic_DNA"/>
</dbReference>
<keyword evidence="1" id="KW-0472">Membrane</keyword>
<dbReference type="Proteomes" id="UP000233730">
    <property type="component" value="Unassembled WGS sequence"/>
</dbReference>
<feature type="transmembrane region" description="Helical" evidence="1">
    <location>
        <begin position="36"/>
        <end position="54"/>
    </location>
</feature>
<protein>
    <submittedName>
        <fullName evidence="2">ABC-2 family transporter protein</fullName>
    </submittedName>
</protein>
<feature type="transmembrane region" description="Helical" evidence="1">
    <location>
        <begin position="141"/>
        <end position="164"/>
    </location>
</feature>
<dbReference type="InterPro" id="IPR025699">
    <property type="entry name" value="ABC2_memb-like"/>
</dbReference>
<evidence type="ECO:0000313" key="3">
    <source>
        <dbReference type="Proteomes" id="UP000233730"/>
    </source>
</evidence>